<dbReference type="PANTHER" id="PTHR43408:SF1">
    <property type="entry name" value="FMN REDUCTASE (NADPH)"/>
    <property type="match status" value="1"/>
</dbReference>
<dbReference type="EMBL" id="CP133762">
    <property type="protein sequence ID" value="WMX44193.1"/>
    <property type="molecule type" value="Genomic_DNA"/>
</dbReference>
<sequence>MTGPAVLALCASPSTTSTTQRVLDDLVTPRLSRLGLRVTPLALRPLPADALVRGDAGHPALASAAGRLEHADGVVIGTPVHKASFTGLLKVFLDLLPRNALAGKVVLPLATAHDPRHGPLLMRGLEPVLASMRAARVAPLCCLTSGDLGGTDGSGTPALDEAVDGFARMLRDPAHTTGVSYRRQMSLRHR</sequence>
<dbReference type="PANTHER" id="PTHR43408">
    <property type="entry name" value="FMN REDUCTASE (NADPH)"/>
    <property type="match status" value="1"/>
</dbReference>
<reference evidence="5 6" key="1">
    <citation type="submission" date="2023-09" db="EMBL/GenBank/DDBJ databases">
        <title>Complete genome of Streptomyces roseicoloratus T14.</title>
        <authorList>
            <person name="Bashizi T."/>
            <person name="Kim M.-J."/>
            <person name="Lee G."/>
            <person name="Tagele S.B."/>
            <person name="Shin J.-H."/>
        </authorList>
    </citation>
    <scope>NUCLEOTIDE SEQUENCE [LARGE SCALE GENOMIC DNA]</scope>
    <source>
        <strain evidence="5 6">T14</strain>
    </source>
</reference>
<feature type="domain" description="NADPH-dependent FMN reductase-like" evidence="4">
    <location>
        <begin position="6"/>
        <end position="137"/>
    </location>
</feature>
<dbReference type="Proteomes" id="UP001250858">
    <property type="component" value="Chromosome"/>
</dbReference>
<keyword evidence="3" id="KW-0560">Oxidoreductase</keyword>
<evidence type="ECO:0000259" key="4">
    <source>
        <dbReference type="Pfam" id="PF03358"/>
    </source>
</evidence>
<proteinExistence type="predicted"/>
<evidence type="ECO:0000313" key="6">
    <source>
        <dbReference type="Proteomes" id="UP001250858"/>
    </source>
</evidence>
<organism evidence="5 6">
    <name type="scientific">Streptomyces roseicoloratus</name>
    <dbReference type="NCBI Taxonomy" id="2508722"/>
    <lineage>
        <taxon>Bacteria</taxon>
        <taxon>Bacillati</taxon>
        <taxon>Actinomycetota</taxon>
        <taxon>Actinomycetes</taxon>
        <taxon>Kitasatosporales</taxon>
        <taxon>Streptomycetaceae</taxon>
        <taxon>Streptomyces</taxon>
    </lineage>
</organism>
<evidence type="ECO:0000256" key="3">
    <source>
        <dbReference type="ARBA" id="ARBA00023002"/>
    </source>
</evidence>
<dbReference type="Pfam" id="PF03358">
    <property type="entry name" value="FMN_red"/>
    <property type="match status" value="1"/>
</dbReference>
<dbReference type="InterPro" id="IPR029039">
    <property type="entry name" value="Flavoprotein-like_sf"/>
</dbReference>
<dbReference type="SUPFAM" id="SSF52218">
    <property type="entry name" value="Flavoproteins"/>
    <property type="match status" value="1"/>
</dbReference>
<name>A0ABY9RPR4_9ACTN</name>
<accession>A0ABY9RPR4</accession>
<keyword evidence="1" id="KW-0285">Flavoprotein</keyword>
<keyword evidence="2" id="KW-0288">FMN</keyword>
<keyword evidence="6" id="KW-1185">Reference proteome</keyword>
<dbReference type="RefSeq" id="WP_309547896.1">
    <property type="nucleotide sequence ID" value="NZ_CP133762.1"/>
</dbReference>
<protein>
    <submittedName>
        <fullName evidence="5">NAD(P)H-dependent oxidoreductase</fullName>
    </submittedName>
</protein>
<dbReference type="InterPro" id="IPR005025">
    <property type="entry name" value="FMN_Rdtase-like_dom"/>
</dbReference>
<dbReference type="Gene3D" id="3.40.50.360">
    <property type="match status" value="1"/>
</dbReference>
<evidence type="ECO:0000256" key="2">
    <source>
        <dbReference type="ARBA" id="ARBA00022643"/>
    </source>
</evidence>
<evidence type="ECO:0000313" key="5">
    <source>
        <dbReference type="EMBL" id="WMX44193.1"/>
    </source>
</evidence>
<dbReference type="InterPro" id="IPR051814">
    <property type="entry name" value="NAD(P)H-dep_FMN_reductase"/>
</dbReference>
<evidence type="ECO:0000256" key="1">
    <source>
        <dbReference type="ARBA" id="ARBA00022630"/>
    </source>
</evidence>
<gene>
    <name evidence="5" type="ORF">RGF97_04030</name>
</gene>